<dbReference type="AlphaFoldDB" id="Q5BQR2"/>
<proteinExistence type="evidence at transcript level"/>
<reference evidence="1" key="1">
    <citation type="submission" date="2005-01" db="EMBL/GenBank/DDBJ databases">
        <authorList>
            <person name="Han Z."/>
        </authorList>
    </citation>
    <scope>NUCLEOTIDE SEQUENCE</scope>
</reference>
<name>Q5BQR2_SCHJA</name>
<protein>
    <submittedName>
        <fullName evidence="1">SJCHGC09840 protein</fullName>
    </submittedName>
</protein>
<dbReference type="EMBL" id="AY915904">
    <property type="protein sequence ID" value="AAX31125.1"/>
    <property type="molecule type" value="mRNA"/>
</dbReference>
<organism evidence="1">
    <name type="scientific">Schistosoma japonicum</name>
    <name type="common">Blood fluke</name>
    <dbReference type="NCBI Taxonomy" id="6182"/>
    <lineage>
        <taxon>Eukaryota</taxon>
        <taxon>Metazoa</taxon>
        <taxon>Spiralia</taxon>
        <taxon>Lophotrochozoa</taxon>
        <taxon>Platyhelminthes</taxon>
        <taxon>Trematoda</taxon>
        <taxon>Digenea</taxon>
        <taxon>Strigeidida</taxon>
        <taxon>Schistosomatoidea</taxon>
        <taxon>Schistosomatidae</taxon>
        <taxon>Schistosoma</taxon>
    </lineage>
</organism>
<accession>Q5BQR2</accession>
<sequence length="80" mass="9699">MIFVPVKQCFSCLTLRFSRQYLPFNAPRFVGLLSALMRSVISWIDTYTYQALRWLWNILRNDINTYQRESISNSYFSKRY</sequence>
<reference evidence="1" key="2">
    <citation type="journal article" date="2006" name="PLoS Pathog.">
        <title>New perspectives on host-parasite interplay by comparative transcriptomic and proteomic analyses of Schistosoma japonicum.</title>
        <authorList>
            <person name="Liu F."/>
            <person name="Lu J."/>
            <person name="Hu W."/>
            <person name="Wang S.Y."/>
            <person name="Cui S.J."/>
            <person name="Chi M."/>
            <person name="Yan Q."/>
            <person name="Wang X.R."/>
            <person name="Song H.D."/>
            <person name="Xu X.N."/>
            <person name="Wang J.J."/>
            <person name="Zhang X.L."/>
            <person name="Zhang X."/>
            <person name="Wang Z.Q."/>
            <person name="Xue C.L."/>
            <person name="Brindley P.J."/>
            <person name="McManus D.P."/>
            <person name="Yang P.Y."/>
            <person name="Feng Z."/>
            <person name="Chen Z."/>
            <person name="Han Z.G."/>
        </authorList>
    </citation>
    <scope>NUCLEOTIDE SEQUENCE</scope>
</reference>
<evidence type="ECO:0000313" key="1">
    <source>
        <dbReference type="EMBL" id="AAX31125.1"/>
    </source>
</evidence>